<organism evidence="2 3">
    <name type="scientific">Anthostomella pinea</name>
    <dbReference type="NCBI Taxonomy" id="933095"/>
    <lineage>
        <taxon>Eukaryota</taxon>
        <taxon>Fungi</taxon>
        <taxon>Dikarya</taxon>
        <taxon>Ascomycota</taxon>
        <taxon>Pezizomycotina</taxon>
        <taxon>Sordariomycetes</taxon>
        <taxon>Xylariomycetidae</taxon>
        <taxon>Xylariales</taxon>
        <taxon>Xylariaceae</taxon>
        <taxon>Anthostomella</taxon>
    </lineage>
</organism>
<keyword evidence="3" id="KW-1185">Reference proteome</keyword>
<proteinExistence type="predicted"/>
<evidence type="ECO:0000313" key="3">
    <source>
        <dbReference type="Proteomes" id="UP001295740"/>
    </source>
</evidence>
<reference evidence="2" key="1">
    <citation type="submission" date="2023-10" db="EMBL/GenBank/DDBJ databases">
        <authorList>
            <person name="Hackl T."/>
        </authorList>
    </citation>
    <scope>NUCLEOTIDE SEQUENCE</scope>
</reference>
<accession>A0AAI8YEK2</accession>
<feature type="region of interest" description="Disordered" evidence="1">
    <location>
        <begin position="1"/>
        <end position="47"/>
    </location>
</feature>
<protein>
    <submittedName>
        <fullName evidence="2">Uu.00g118020.m01.CDS01</fullName>
    </submittedName>
</protein>
<dbReference type="Proteomes" id="UP001295740">
    <property type="component" value="Unassembled WGS sequence"/>
</dbReference>
<evidence type="ECO:0000313" key="2">
    <source>
        <dbReference type="EMBL" id="CAJ2504408.1"/>
    </source>
</evidence>
<dbReference type="AlphaFoldDB" id="A0AAI8YEK2"/>
<gene>
    <name evidence="2" type="ORF">KHLLAP_LOCUS4876</name>
</gene>
<comment type="caution">
    <text evidence="2">The sequence shown here is derived from an EMBL/GenBank/DDBJ whole genome shotgun (WGS) entry which is preliminary data.</text>
</comment>
<sequence length="60" mass="7036">MKRAAPDPPQQATMRREKRPRTNGNIKATTLERTETPRSQRRRVGLIKALRQRAIRRGEE</sequence>
<evidence type="ECO:0000256" key="1">
    <source>
        <dbReference type="SAM" id="MobiDB-lite"/>
    </source>
</evidence>
<name>A0AAI8YEK2_9PEZI</name>
<dbReference type="EMBL" id="CAUWAG010000006">
    <property type="protein sequence ID" value="CAJ2504408.1"/>
    <property type="molecule type" value="Genomic_DNA"/>
</dbReference>